<dbReference type="RefSeq" id="WP_129025452.1">
    <property type="nucleotide sequence ID" value="NZ_SDHY01000001.1"/>
</dbReference>
<protein>
    <submittedName>
        <fullName evidence="1">Uncharacterized protein</fullName>
    </submittedName>
</protein>
<name>A0A4Q1C240_9BACT</name>
<evidence type="ECO:0000313" key="1">
    <source>
        <dbReference type="EMBL" id="RXK52314.1"/>
    </source>
</evidence>
<comment type="caution">
    <text evidence="1">The sequence shown here is derived from an EMBL/GenBank/DDBJ whole genome shotgun (WGS) entry which is preliminary data.</text>
</comment>
<dbReference type="AlphaFoldDB" id="A0A4Q1C240"/>
<evidence type="ECO:0000313" key="2">
    <source>
        <dbReference type="Proteomes" id="UP000289455"/>
    </source>
</evidence>
<proteinExistence type="predicted"/>
<dbReference type="EMBL" id="SDHY01000001">
    <property type="protein sequence ID" value="RXK52314.1"/>
    <property type="molecule type" value="Genomic_DNA"/>
</dbReference>
<organism evidence="1 2">
    <name type="scientific">Aquirufa rosea</name>
    <dbReference type="NCBI Taxonomy" id="2509241"/>
    <lineage>
        <taxon>Bacteria</taxon>
        <taxon>Pseudomonadati</taxon>
        <taxon>Bacteroidota</taxon>
        <taxon>Cytophagia</taxon>
        <taxon>Cytophagales</taxon>
        <taxon>Flectobacillaceae</taxon>
        <taxon>Aquirufa</taxon>
    </lineage>
</organism>
<accession>A0A4Q1C240</accession>
<keyword evidence="2" id="KW-1185">Reference proteome</keyword>
<dbReference type="OrthoDB" id="934157at2"/>
<sequence>MSNFNLLYESANHVPAPYHFEAMLKFLDWGSSVASLEIEIQYTDRDDFSKEELMAEGLPLEDFWSWKGPITPVWQNRLQARFDTYKSGICKPKDTEPFIMLEYEDRKTLVPRMLEMEENLIQEFFQSIFEAAGREMPLYLGFQFKDHQGNWIRIEGELSFQNLNFTYQESGSVQKTISDWERLQTLMNTIYIADFQSDKAKEELKSSQSFAVYPGDGLWYIAGDSLRKPSGNNRYFDGLENSLREIFAS</sequence>
<dbReference type="Proteomes" id="UP000289455">
    <property type="component" value="Unassembled WGS sequence"/>
</dbReference>
<reference evidence="1 2" key="1">
    <citation type="submission" date="2019-01" db="EMBL/GenBank/DDBJ databases">
        <title>Cytophagaceae bacterium strain CAR-16.</title>
        <authorList>
            <person name="Chen W.-M."/>
        </authorList>
    </citation>
    <scope>NUCLEOTIDE SEQUENCE [LARGE SCALE GENOMIC DNA]</scope>
    <source>
        <strain evidence="1 2">CAR-16</strain>
    </source>
</reference>
<gene>
    <name evidence="1" type="ORF">ESB04_01300</name>
</gene>